<accession>A0ABV3ZLB6</accession>
<keyword evidence="1" id="KW-0175">Coiled coil</keyword>
<gene>
    <name evidence="3" type="ORF">QTN47_22560</name>
</gene>
<reference evidence="3 4" key="1">
    <citation type="submission" date="2023-07" db="EMBL/GenBank/DDBJ databases">
        <authorList>
            <person name="Lian W.-H."/>
        </authorList>
    </citation>
    <scope>NUCLEOTIDE SEQUENCE [LARGE SCALE GENOMIC DNA]</scope>
    <source>
        <strain evidence="3 4">SYSU DXS3180</strain>
    </source>
</reference>
<dbReference type="EMBL" id="JAULBC010000008">
    <property type="protein sequence ID" value="MEX6690310.1"/>
    <property type="molecule type" value="Genomic_DNA"/>
</dbReference>
<feature type="signal peptide" evidence="2">
    <location>
        <begin position="1"/>
        <end position="18"/>
    </location>
</feature>
<evidence type="ECO:0000313" key="3">
    <source>
        <dbReference type="EMBL" id="MEX6690310.1"/>
    </source>
</evidence>
<dbReference type="RefSeq" id="WP_369331724.1">
    <property type="nucleotide sequence ID" value="NZ_JAULBC010000008.1"/>
</dbReference>
<protein>
    <recommendedName>
        <fullName evidence="5">Peptidase S74 domain-containing protein</fullName>
    </recommendedName>
</protein>
<evidence type="ECO:0008006" key="5">
    <source>
        <dbReference type="Google" id="ProtNLM"/>
    </source>
</evidence>
<dbReference type="Proteomes" id="UP001560573">
    <property type="component" value="Unassembled WGS sequence"/>
</dbReference>
<evidence type="ECO:0000256" key="1">
    <source>
        <dbReference type="SAM" id="Coils"/>
    </source>
</evidence>
<evidence type="ECO:0000256" key="2">
    <source>
        <dbReference type="SAM" id="SignalP"/>
    </source>
</evidence>
<proteinExistence type="predicted"/>
<feature type="chain" id="PRO_5045965025" description="Peptidase S74 domain-containing protein" evidence="2">
    <location>
        <begin position="19"/>
        <end position="298"/>
    </location>
</feature>
<keyword evidence="2" id="KW-0732">Signal</keyword>
<evidence type="ECO:0000313" key="4">
    <source>
        <dbReference type="Proteomes" id="UP001560573"/>
    </source>
</evidence>
<keyword evidence="4" id="KW-1185">Reference proteome</keyword>
<feature type="coiled-coil region" evidence="1">
    <location>
        <begin position="254"/>
        <end position="288"/>
    </location>
</feature>
<sequence>MNRILIILMLAGTIQSNAQNVFPSNGNVGIGTSTPEVKLDVRGAINAYSESHFSSTIYQDPDVGVAYAIKIGSGGIAANGNAVFMNGSVGIGCKSPASDLHIQKNAVGGTVATIENTYDSYAHLELKSNNKTWQWSKRPSYEGDGLNLWYRNNNDPWRQHLTITTSGNFGIGTVDPKDYKLAVNGPAIFTKAVIKNYSNWPDYVFDSNYQLPSLESISIFIKENKHLPEVPSALAIERDGHDLGEVQKLLLKKVEELTLYVIELKKENENIKNESQKQRKQIEQMRHQNSIIKNYVKQ</sequence>
<name>A0ABV3ZLB6_9BACT</name>
<organism evidence="3 4">
    <name type="scientific">Danxiaibacter flavus</name>
    <dbReference type="NCBI Taxonomy" id="3049108"/>
    <lineage>
        <taxon>Bacteria</taxon>
        <taxon>Pseudomonadati</taxon>
        <taxon>Bacteroidota</taxon>
        <taxon>Chitinophagia</taxon>
        <taxon>Chitinophagales</taxon>
        <taxon>Chitinophagaceae</taxon>
        <taxon>Danxiaibacter</taxon>
    </lineage>
</organism>
<comment type="caution">
    <text evidence="3">The sequence shown here is derived from an EMBL/GenBank/DDBJ whole genome shotgun (WGS) entry which is preliminary data.</text>
</comment>